<dbReference type="AlphaFoldDB" id="A0A8J7K8C6"/>
<gene>
    <name evidence="2" type="ORF">INR99_08120</name>
</gene>
<comment type="caution">
    <text evidence="2">The sequence shown here is derived from an EMBL/GenBank/DDBJ whole genome shotgun (WGS) entry which is preliminary data.</text>
</comment>
<sequence length="119" mass="12967">MRGAFFPVVLIVLGAGWLLNELNIMPEVSWLVIIGLAVAGMAILLVDGVNKSSIVNAPLLLGASLATFLCQYQGLSLRLVLPALLMLLGVLLLIRRHPAIPPGHYRKLHRRRSEPELDA</sequence>
<evidence type="ECO:0000256" key="1">
    <source>
        <dbReference type="SAM" id="Phobius"/>
    </source>
</evidence>
<dbReference type="Proteomes" id="UP000604481">
    <property type="component" value="Unassembled WGS sequence"/>
</dbReference>
<dbReference type="RefSeq" id="WP_194115844.1">
    <property type="nucleotide sequence ID" value="NZ_JADFUA010000004.1"/>
</dbReference>
<name>A0A8J7K8C6_9NEIS</name>
<protein>
    <submittedName>
        <fullName evidence="2">Uncharacterized protein</fullName>
    </submittedName>
</protein>
<evidence type="ECO:0000313" key="3">
    <source>
        <dbReference type="Proteomes" id="UP000604481"/>
    </source>
</evidence>
<evidence type="ECO:0000313" key="2">
    <source>
        <dbReference type="EMBL" id="MBE9609313.1"/>
    </source>
</evidence>
<keyword evidence="1" id="KW-0812">Transmembrane</keyword>
<accession>A0A8J7K8C6</accession>
<dbReference type="EMBL" id="JADFUA010000004">
    <property type="protein sequence ID" value="MBE9609313.1"/>
    <property type="molecule type" value="Genomic_DNA"/>
</dbReference>
<keyword evidence="1" id="KW-0472">Membrane</keyword>
<proteinExistence type="predicted"/>
<feature type="transmembrane region" description="Helical" evidence="1">
    <location>
        <begin position="28"/>
        <end position="46"/>
    </location>
</feature>
<keyword evidence="1" id="KW-1133">Transmembrane helix</keyword>
<organism evidence="2 3">
    <name type="scientific">Chitinilyticum piscinae</name>
    <dbReference type="NCBI Taxonomy" id="2866724"/>
    <lineage>
        <taxon>Bacteria</taxon>
        <taxon>Pseudomonadati</taxon>
        <taxon>Pseudomonadota</taxon>
        <taxon>Betaproteobacteria</taxon>
        <taxon>Neisseriales</taxon>
        <taxon>Chitinibacteraceae</taxon>
        <taxon>Chitinilyticum</taxon>
    </lineage>
</organism>
<feature type="transmembrane region" description="Helical" evidence="1">
    <location>
        <begin position="75"/>
        <end position="94"/>
    </location>
</feature>
<reference evidence="2 3" key="1">
    <citation type="submission" date="2020-10" db="EMBL/GenBank/DDBJ databases">
        <title>The genome sequence of Chitinilyticum litopenaei 4Y14.</title>
        <authorList>
            <person name="Liu Y."/>
        </authorList>
    </citation>
    <scope>NUCLEOTIDE SEQUENCE [LARGE SCALE GENOMIC DNA]</scope>
    <source>
        <strain evidence="2 3">4Y14</strain>
    </source>
</reference>
<keyword evidence="3" id="KW-1185">Reference proteome</keyword>